<evidence type="ECO:0000313" key="10">
    <source>
        <dbReference type="EMBL" id="KRM70770.1"/>
    </source>
</evidence>
<dbReference type="Proteomes" id="UP000051612">
    <property type="component" value="Unassembled WGS sequence"/>
</dbReference>
<keyword evidence="1 8" id="KW-0444">Lipid biosynthesis</keyword>
<dbReference type="AlphaFoldDB" id="A0A0R2AWF2"/>
<comment type="catalytic activity">
    <reaction evidence="8">
        <text>apo-[ACP] + CoA = holo-[ACP] + adenosine 3',5'-bisphosphate + H(+)</text>
        <dbReference type="Rhea" id="RHEA:12068"/>
        <dbReference type="Rhea" id="RHEA-COMP:9685"/>
        <dbReference type="Rhea" id="RHEA-COMP:9690"/>
        <dbReference type="ChEBI" id="CHEBI:15378"/>
        <dbReference type="ChEBI" id="CHEBI:29999"/>
        <dbReference type="ChEBI" id="CHEBI:57287"/>
        <dbReference type="ChEBI" id="CHEBI:58343"/>
        <dbReference type="ChEBI" id="CHEBI:64479"/>
        <dbReference type="EC" id="2.7.8.7"/>
    </reaction>
</comment>
<dbReference type="GO" id="GO:0005737">
    <property type="term" value="C:cytoplasm"/>
    <property type="evidence" value="ECO:0007669"/>
    <property type="project" value="UniProtKB-SubCell"/>
</dbReference>
<dbReference type="EMBL" id="AYYN01000171">
    <property type="protein sequence ID" value="KRM70770.1"/>
    <property type="molecule type" value="Genomic_DNA"/>
</dbReference>
<dbReference type="EC" id="2.7.8.7" evidence="8"/>
<comment type="similarity">
    <text evidence="8">Belongs to the P-Pant transferase superfamily. AcpS family.</text>
</comment>
<accession>A0A0R2AWF2</accession>
<dbReference type="InterPro" id="IPR002582">
    <property type="entry name" value="ACPS"/>
</dbReference>
<dbReference type="GO" id="GO:0008897">
    <property type="term" value="F:holo-[acyl-carrier-protein] synthase activity"/>
    <property type="evidence" value="ECO:0007669"/>
    <property type="project" value="UniProtKB-UniRule"/>
</dbReference>
<keyword evidence="8" id="KW-0963">Cytoplasm</keyword>
<dbReference type="PATRIC" id="fig|1423772.3.peg.1688"/>
<proteinExistence type="inferred from homology"/>
<organism evidence="10 11">
    <name type="scientific">Ligilactobacillus murinus DSM 20452 = NBRC 14221</name>
    <dbReference type="NCBI Taxonomy" id="1423772"/>
    <lineage>
        <taxon>Bacteria</taxon>
        <taxon>Bacillati</taxon>
        <taxon>Bacillota</taxon>
        <taxon>Bacilli</taxon>
        <taxon>Lactobacillales</taxon>
        <taxon>Lactobacillaceae</taxon>
        <taxon>Ligilactobacillus</taxon>
    </lineage>
</organism>
<dbReference type="NCBIfam" id="TIGR00516">
    <property type="entry name" value="acpS"/>
    <property type="match status" value="1"/>
</dbReference>
<evidence type="ECO:0000256" key="6">
    <source>
        <dbReference type="ARBA" id="ARBA00023098"/>
    </source>
</evidence>
<dbReference type="Pfam" id="PF01648">
    <property type="entry name" value="ACPS"/>
    <property type="match status" value="1"/>
</dbReference>
<keyword evidence="3 8" id="KW-0479">Metal-binding</keyword>
<gene>
    <name evidence="8" type="primary">acpS</name>
    <name evidence="10" type="ORF">FC48_GL001584</name>
</gene>
<dbReference type="HAMAP" id="MF_00101">
    <property type="entry name" value="AcpS"/>
    <property type="match status" value="1"/>
</dbReference>
<dbReference type="GO" id="GO:0006633">
    <property type="term" value="P:fatty acid biosynthetic process"/>
    <property type="evidence" value="ECO:0007669"/>
    <property type="project" value="UniProtKB-UniRule"/>
</dbReference>
<evidence type="ECO:0000259" key="9">
    <source>
        <dbReference type="Pfam" id="PF01648"/>
    </source>
</evidence>
<evidence type="ECO:0000256" key="8">
    <source>
        <dbReference type="HAMAP-Rule" id="MF_00101"/>
    </source>
</evidence>
<evidence type="ECO:0000313" key="11">
    <source>
        <dbReference type="Proteomes" id="UP000051612"/>
    </source>
</evidence>
<dbReference type="InterPro" id="IPR008278">
    <property type="entry name" value="4-PPantetheinyl_Trfase_dom"/>
</dbReference>
<evidence type="ECO:0000256" key="7">
    <source>
        <dbReference type="ARBA" id="ARBA00023160"/>
    </source>
</evidence>
<dbReference type="GO" id="GO:0000287">
    <property type="term" value="F:magnesium ion binding"/>
    <property type="evidence" value="ECO:0007669"/>
    <property type="project" value="UniProtKB-UniRule"/>
</dbReference>
<feature type="domain" description="4'-phosphopantetheinyl transferase" evidence="9">
    <location>
        <begin position="4"/>
        <end position="114"/>
    </location>
</feature>
<keyword evidence="4 8" id="KW-0276">Fatty acid metabolism</keyword>
<reference evidence="10 11" key="1">
    <citation type="journal article" date="2015" name="Genome Announc.">
        <title>Expanding the biotechnology potential of lactobacilli through comparative genomics of 213 strains and associated genera.</title>
        <authorList>
            <person name="Sun Z."/>
            <person name="Harris H.M."/>
            <person name="McCann A."/>
            <person name="Guo C."/>
            <person name="Argimon S."/>
            <person name="Zhang W."/>
            <person name="Yang X."/>
            <person name="Jeffery I.B."/>
            <person name="Cooney J.C."/>
            <person name="Kagawa T.F."/>
            <person name="Liu W."/>
            <person name="Song Y."/>
            <person name="Salvetti E."/>
            <person name="Wrobel A."/>
            <person name="Rasinkangas P."/>
            <person name="Parkhill J."/>
            <person name="Rea M.C."/>
            <person name="O'Sullivan O."/>
            <person name="Ritari J."/>
            <person name="Douillard F.P."/>
            <person name="Paul Ross R."/>
            <person name="Yang R."/>
            <person name="Briner A.E."/>
            <person name="Felis G.E."/>
            <person name="de Vos W.M."/>
            <person name="Barrangou R."/>
            <person name="Klaenhammer T.R."/>
            <person name="Caufield P.W."/>
            <person name="Cui Y."/>
            <person name="Zhang H."/>
            <person name="O'Toole P.W."/>
        </authorList>
    </citation>
    <scope>NUCLEOTIDE SEQUENCE [LARGE SCALE GENOMIC DNA]</scope>
    <source>
        <strain evidence="10 11">DSM 20452</strain>
    </source>
</reference>
<sequence>MILGIGNDLECIDRVKQMLVKLPKTATKILTPAELTVFLELSPKRQGEFLAGRFSAKEAYSKAVGTGIGQTVSFLDIEILNDTLGRPYFSHHPLEDECNAFISISHTKEHVATMVVLEKIK</sequence>
<keyword evidence="2 8" id="KW-0808">Transferase</keyword>
<name>A0A0R2AWF2_9LACO</name>
<evidence type="ECO:0000256" key="3">
    <source>
        <dbReference type="ARBA" id="ARBA00022723"/>
    </source>
</evidence>
<evidence type="ECO:0000256" key="1">
    <source>
        <dbReference type="ARBA" id="ARBA00022516"/>
    </source>
</evidence>
<protein>
    <recommendedName>
        <fullName evidence="8">Holo-[acyl-carrier-protein] synthase</fullName>
        <shortName evidence="8">Holo-ACP synthase</shortName>
        <ecNumber evidence="8">2.7.8.7</ecNumber>
    </recommendedName>
    <alternativeName>
        <fullName evidence="8">4'-phosphopantetheinyl transferase AcpS</fullName>
    </alternativeName>
</protein>
<feature type="binding site" evidence="8">
    <location>
        <position position="8"/>
    </location>
    <ligand>
        <name>Mg(2+)</name>
        <dbReference type="ChEBI" id="CHEBI:18420"/>
    </ligand>
</feature>
<dbReference type="Gene3D" id="3.90.470.20">
    <property type="entry name" value="4'-phosphopantetheinyl transferase domain"/>
    <property type="match status" value="1"/>
</dbReference>
<comment type="function">
    <text evidence="8">Transfers the 4'-phosphopantetheine moiety from coenzyme A to a Ser of acyl-carrier-protein.</text>
</comment>
<comment type="caution">
    <text evidence="10">The sequence shown here is derived from an EMBL/GenBank/DDBJ whole genome shotgun (WGS) entry which is preliminary data.</text>
</comment>
<keyword evidence="5 8" id="KW-0460">Magnesium</keyword>
<keyword evidence="7 8" id="KW-0275">Fatty acid biosynthesis</keyword>
<dbReference type="InterPro" id="IPR037143">
    <property type="entry name" value="4-PPantetheinyl_Trfase_dom_sf"/>
</dbReference>
<keyword evidence="6 8" id="KW-0443">Lipid metabolism</keyword>
<evidence type="ECO:0000256" key="2">
    <source>
        <dbReference type="ARBA" id="ARBA00022679"/>
    </source>
</evidence>
<evidence type="ECO:0000256" key="5">
    <source>
        <dbReference type="ARBA" id="ARBA00022842"/>
    </source>
</evidence>
<comment type="subcellular location">
    <subcellularLocation>
        <location evidence="8">Cytoplasm</location>
    </subcellularLocation>
</comment>
<dbReference type="NCBIfam" id="TIGR00556">
    <property type="entry name" value="pantethn_trn"/>
    <property type="match status" value="1"/>
</dbReference>
<feature type="binding site" evidence="8">
    <location>
        <position position="58"/>
    </location>
    <ligand>
        <name>Mg(2+)</name>
        <dbReference type="ChEBI" id="CHEBI:18420"/>
    </ligand>
</feature>
<evidence type="ECO:0000256" key="4">
    <source>
        <dbReference type="ARBA" id="ARBA00022832"/>
    </source>
</evidence>
<dbReference type="GeneID" id="48465593"/>
<dbReference type="RefSeq" id="WP_056960261.1">
    <property type="nucleotide sequence ID" value="NZ_AYYN01000171.1"/>
</dbReference>
<comment type="cofactor">
    <cofactor evidence="8">
        <name>Mg(2+)</name>
        <dbReference type="ChEBI" id="CHEBI:18420"/>
    </cofactor>
</comment>
<dbReference type="SUPFAM" id="SSF56214">
    <property type="entry name" value="4'-phosphopantetheinyl transferase"/>
    <property type="match status" value="1"/>
</dbReference>
<dbReference type="InterPro" id="IPR004568">
    <property type="entry name" value="Ppantetheine-prot_Trfase_dom"/>
</dbReference>